<name>A0A1P8NNB8_9CUCU</name>
<dbReference type="PRINTS" id="PR01436">
    <property type="entry name" value="NADHDHGNASE2"/>
</dbReference>
<reference evidence="20" key="2">
    <citation type="submission" date="2016-10" db="EMBL/GenBank/DDBJ databases">
        <authorList>
            <person name="Gomez-Rodriguez C."/>
            <person name="Crampton-Platt A."/>
            <person name="Timmermans M.J.T.N."/>
            <person name="Baselga A."/>
            <person name="Vogler A.P."/>
        </authorList>
    </citation>
    <scope>NUCLEOTIDE SEQUENCE</scope>
</reference>
<dbReference type="Pfam" id="PF00361">
    <property type="entry name" value="Proton_antipo_M"/>
    <property type="match status" value="1"/>
</dbReference>
<evidence type="ECO:0000256" key="14">
    <source>
        <dbReference type="ARBA" id="ARBA00023075"/>
    </source>
</evidence>
<evidence type="ECO:0000256" key="16">
    <source>
        <dbReference type="ARBA" id="ARBA00023136"/>
    </source>
</evidence>
<geneLocation type="mitochondrion" evidence="20"/>
<dbReference type="GO" id="GO:0006120">
    <property type="term" value="P:mitochondrial electron transport, NADH to ubiquinone"/>
    <property type="evidence" value="ECO:0007669"/>
    <property type="project" value="InterPro"/>
</dbReference>
<sequence length="327" mass="38101">MLFFNLILIGILISVSAYSWLSMWMGLEINLLSIIPLFKNNKNIFPAEACLKYFITQAMASIILLFSIIHSFNFISLSNLSMNLLNIALLTKLGAAPFHFWFPEVSEGLNWINNIILMTIQKIAPLILLMYNSMTSKLILLSIISSSIIGSIYGLNQISLRKILAYSSINHLAWMLTSFIENKIIWIHYFAIYSLILINIIYIFNYFKLFYIYQLFLVNNKNKLIKLIFSLNLLSLGGLPPFIGFMPKWLTLNFLMMKKLFLISIILILFTLITLYFYCRIIFSNLTFNMNENLINFFNKKLNFYIIMFNLINLMSLMICSSFFSFT</sequence>
<keyword evidence="10 18" id="KW-1278">Translocase</keyword>
<keyword evidence="6" id="KW-0813">Transport</keyword>
<proteinExistence type="inferred from homology"/>
<evidence type="ECO:0000256" key="9">
    <source>
        <dbReference type="ARBA" id="ARBA00022792"/>
    </source>
</evidence>
<gene>
    <name evidence="20" type="primary">nad2</name>
</gene>
<accession>A0A1P8NNB8</accession>
<evidence type="ECO:0000256" key="6">
    <source>
        <dbReference type="ARBA" id="ARBA00022448"/>
    </source>
</evidence>
<keyword evidence="7 18" id="KW-0679">Respiratory chain</keyword>
<evidence type="ECO:0000256" key="11">
    <source>
        <dbReference type="ARBA" id="ARBA00022982"/>
    </source>
</evidence>
<feature type="transmembrane region" description="Helical" evidence="18">
    <location>
        <begin position="186"/>
        <end position="207"/>
    </location>
</feature>
<evidence type="ECO:0000256" key="1">
    <source>
        <dbReference type="ARBA" id="ARBA00003257"/>
    </source>
</evidence>
<feature type="transmembrane region" description="Helical" evidence="18">
    <location>
        <begin position="138"/>
        <end position="156"/>
    </location>
</feature>
<dbReference type="AlphaFoldDB" id="A0A1P8NNB8"/>
<keyword evidence="14 18" id="KW-0830">Ubiquinone</keyword>
<evidence type="ECO:0000256" key="17">
    <source>
        <dbReference type="ARBA" id="ARBA00049551"/>
    </source>
</evidence>
<reference evidence="20" key="1">
    <citation type="journal article" date="2015" name="Methods Ecol Evol">
        <title>Validating the power of mitochondrial metagenomics for community ecology and phylogenetics of complex assemblages.</title>
        <authorList>
            <person name="Gomez-Rodriguez C."/>
            <person name="Crampton-Platt A."/>
            <person name="Timmermans M.J.T.N."/>
            <person name="Baselga A."/>
            <person name="Vogler A.P."/>
        </authorList>
    </citation>
    <scope>NUCLEOTIDE SEQUENCE</scope>
</reference>
<evidence type="ECO:0000256" key="15">
    <source>
        <dbReference type="ARBA" id="ARBA00023128"/>
    </source>
</evidence>
<evidence type="ECO:0000256" key="2">
    <source>
        <dbReference type="ARBA" id="ARBA00004448"/>
    </source>
</evidence>
<organism evidence="20">
    <name type="scientific">Phyllotreta tetrastigma</name>
    <dbReference type="NCBI Taxonomy" id="1315190"/>
    <lineage>
        <taxon>Eukaryota</taxon>
        <taxon>Metazoa</taxon>
        <taxon>Ecdysozoa</taxon>
        <taxon>Arthropoda</taxon>
        <taxon>Hexapoda</taxon>
        <taxon>Insecta</taxon>
        <taxon>Pterygota</taxon>
        <taxon>Neoptera</taxon>
        <taxon>Endopterygota</taxon>
        <taxon>Coleoptera</taxon>
        <taxon>Polyphaga</taxon>
        <taxon>Cucujiformia</taxon>
        <taxon>Chrysomeloidea</taxon>
        <taxon>Chrysomelidae</taxon>
        <taxon>Galerucinae</taxon>
        <taxon>Alticini</taxon>
        <taxon>Phyllotreta</taxon>
    </lineage>
</organism>
<keyword evidence="8 18" id="KW-0812">Transmembrane</keyword>
<evidence type="ECO:0000313" key="20">
    <source>
        <dbReference type="EMBL" id="APX40798.1"/>
    </source>
</evidence>
<comment type="function">
    <text evidence="1">Core subunit of the mitochondrial membrane respiratory chain NADH dehydrogenase (Complex I) that is believed to belong to the minimal assembly required for catalysis. Complex I functions in the transfer of electrons from NADH to the respiratory chain. The immediate electron acceptor for the enzyme is believed to be ubiquinone.</text>
</comment>
<evidence type="ECO:0000256" key="13">
    <source>
        <dbReference type="ARBA" id="ARBA00023027"/>
    </source>
</evidence>
<dbReference type="GO" id="GO:0008137">
    <property type="term" value="F:NADH dehydrogenase (ubiquinone) activity"/>
    <property type="evidence" value="ECO:0007669"/>
    <property type="project" value="UniProtKB-EC"/>
</dbReference>
<protein>
    <recommendedName>
        <fullName evidence="5 18">NADH-ubiquinone oxidoreductase chain 2</fullName>
        <ecNumber evidence="4 18">7.1.1.2</ecNumber>
    </recommendedName>
</protein>
<evidence type="ECO:0000256" key="10">
    <source>
        <dbReference type="ARBA" id="ARBA00022967"/>
    </source>
</evidence>
<comment type="subcellular location">
    <subcellularLocation>
        <location evidence="2 18">Mitochondrion inner membrane</location>
        <topology evidence="2 18">Multi-pass membrane protein</topology>
    </subcellularLocation>
</comment>
<dbReference type="InterPro" id="IPR001750">
    <property type="entry name" value="ND/Mrp_TM"/>
</dbReference>
<comment type="function">
    <text evidence="18">Core subunit of the mitochondrial membrane respiratory chain NADH dehydrogenase (Complex I) which catalyzes electron transfer from NADH through the respiratory chain, using ubiquinone as an electron acceptor. Essential for the catalytic activity and assembly of complex I.</text>
</comment>
<comment type="catalytic activity">
    <reaction evidence="17 18">
        <text>a ubiquinone + NADH + 5 H(+)(in) = a ubiquinol + NAD(+) + 4 H(+)(out)</text>
        <dbReference type="Rhea" id="RHEA:29091"/>
        <dbReference type="Rhea" id="RHEA-COMP:9565"/>
        <dbReference type="Rhea" id="RHEA-COMP:9566"/>
        <dbReference type="ChEBI" id="CHEBI:15378"/>
        <dbReference type="ChEBI" id="CHEBI:16389"/>
        <dbReference type="ChEBI" id="CHEBI:17976"/>
        <dbReference type="ChEBI" id="CHEBI:57540"/>
        <dbReference type="ChEBI" id="CHEBI:57945"/>
        <dbReference type="EC" id="7.1.1.2"/>
    </reaction>
</comment>
<evidence type="ECO:0000256" key="18">
    <source>
        <dbReference type="RuleBase" id="RU003403"/>
    </source>
</evidence>
<dbReference type="InterPro" id="IPR003917">
    <property type="entry name" value="NADH_UbQ_OxRdtase_chain2"/>
</dbReference>
<dbReference type="GO" id="GO:0005743">
    <property type="term" value="C:mitochondrial inner membrane"/>
    <property type="evidence" value="ECO:0007669"/>
    <property type="project" value="UniProtKB-SubCell"/>
</dbReference>
<evidence type="ECO:0000256" key="12">
    <source>
        <dbReference type="ARBA" id="ARBA00022989"/>
    </source>
</evidence>
<evidence type="ECO:0000256" key="8">
    <source>
        <dbReference type="ARBA" id="ARBA00022692"/>
    </source>
</evidence>
<keyword evidence="11 18" id="KW-0249">Electron transport</keyword>
<feature type="transmembrane region" description="Helical" evidence="18">
    <location>
        <begin position="261"/>
        <end position="283"/>
    </location>
</feature>
<keyword evidence="16 18" id="KW-0472">Membrane</keyword>
<comment type="similarity">
    <text evidence="3 18">Belongs to the complex I subunit 2 family.</text>
</comment>
<feature type="transmembrane region" description="Helical" evidence="18">
    <location>
        <begin position="6"/>
        <end position="38"/>
    </location>
</feature>
<dbReference type="PANTHER" id="PTHR46552:SF1">
    <property type="entry name" value="NADH-UBIQUINONE OXIDOREDUCTASE CHAIN 2"/>
    <property type="match status" value="1"/>
</dbReference>
<keyword evidence="9 18" id="KW-0999">Mitochondrion inner membrane</keyword>
<dbReference type="EC" id="7.1.1.2" evidence="4 18"/>
<keyword evidence="15 18" id="KW-0496">Mitochondrion</keyword>
<keyword evidence="12 18" id="KW-1133">Transmembrane helix</keyword>
<dbReference type="PANTHER" id="PTHR46552">
    <property type="entry name" value="NADH-UBIQUINONE OXIDOREDUCTASE CHAIN 2"/>
    <property type="match status" value="1"/>
</dbReference>
<evidence type="ECO:0000259" key="19">
    <source>
        <dbReference type="Pfam" id="PF00361"/>
    </source>
</evidence>
<keyword evidence="13 18" id="KW-0520">NAD</keyword>
<evidence type="ECO:0000256" key="3">
    <source>
        <dbReference type="ARBA" id="ARBA00007012"/>
    </source>
</evidence>
<feature type="domain" description="NADH:quinone oxidoreductase/Mrp antiporter transmembrane" evidence="19">
    <location>
        <begin position="17"/>
        <end position="273"/>
    </location>
</feature>
<evidence type="ECO:0000256" key="4">
    <source>
        <dbReference type="ARBA" id="ARBA00012944"/>
    </source>
</evidence>
<evidence type="ECO:0000256" key="5">
    <source>
        <dbReference type="ARBA" id="ARBA00021008"/>
    </source>
</evidence>
<dbReference type="EMBL" id="KX943497">
    <property type="protein sequence ID" value="APX40798.1"/>
    <property type="molecule type" value="Genomic_DNA"/>
</dbReference>
<feature type="transmembrane region" description="Helical" evidence="18">
    <location>
        <begin position="304"/>
        <end position="326"/>
    </location>
</feature>
<dbReference type="InterPro" id="IPR050175">
    <property type="entry name" value="Complex_I_Subunit_2"/>
</dbReference>
<feature type="transmembrane region" description="Helical" evidence="18">
    <location>
        <begin position="50"/>
        <end position="72"/>
    </location>
</feature>
<feature type="transmembrane region" description="Helical" evidence="18">
    <location>
        <begin position="84"/>
        <end position="102"/>
    </location>
</feature>
<feature type="transmembrane region" description="Helical" evidence="18">
    <location>
        <begin position="114"/>
        <end position="132"/>
    </location>
</feature>
<evidence type="ECO:0000256" key="7">
    <source>
        <dbReference type="ARBA" id="ARBA00022660"/>
    </source>
</evidence>
<feature type="transmembrane region" description="Helical" evidence="18">
    <location>
        <begin position="227"/>
        <end position="249"/>
    </location>
</feature>